<keyword evidence="4" id="KW-1185">Reference proteome</keyword>
<sequence length="1364" mass="143633" precursor="true">MNRLNLLSHLFANSPRWRRVSIWGALLSTAAGATAFAQPTPPTGSQQPEQVFAQAAASDAFVMNQPPSGSVADRGSYSRDIGIGGTGSLARMGHIVGETIGRKQSITHFEVMPYAFVDNTMWYTDGRFYATNNGHIGGTGGVGVRQFLPNINAIIGAGAFYDADDTRAKMFTQAGLSLEYLSEYLDVRTNLYASTGRKSAFLGTTFIEGSEHFVDDNIAFNTRTRRAAATDGLDLTVTVPVPGEMAQSINLEASAGGYHFVANDFDLEDATGYRLRLDGDFLASRLHSFLEFTSDKAFNNNLIVGADLNYYHDVQRRPRIGHNQFNRMAEWVRRNYNVAAIEDSVVNPDELAINPITGLPYVVLHVRNIVPADPDFPNYPAPGGDGSIDTPYQFIDEAQIDPRDADIIFVHSGSVFVNMPVIIEDNQQILGEGVDHPIAVANPIANNGFILMPDATGGTVLPELQDTVGNAVTLANNSVFAGFNIVNTNGTAIFGSGINSSEIRDVGIDGTNGLGSHGLHLENTTGSIRVEQVTTTGVEGTDLFLDGGNSTVNWFGGQLNNTAGRAVVIQNQTGGTINLAGDNATSPALGFGGLTITDNGGDGILISNTSAATVFGRSSDTPSSSAGVSLTNSTTTGVQIVDLLQAGSVSFLHGLEITDAADIALDIQNAQGDVFFADDVNVANDLLILGRGANSAISLNQIGAQSQISFLGDVTIGAVVPGAAIEDPAINFFNGSTGIVRFDGDISIGQLGRNNESVAANGTAINIGDINGIQVNGVGAQFIANGNVTIEQNNLGPAILVANDATAVTFGLQSAPAQVVINPLTGQSIVLENNSGPIRFNSSVQIGDSIDNQINIENNTGTIAFGAVNVTDATATVFTPIVNVENNTSVSFQSLSITNEDSLSFRGYNNGTLSTGGGTIISSDGAAIDLENNTELNATFTSVTATGYNPFPFGIRVVDDQTIDDDTGDVITNPSTVFRIVGGGTRGSGGLISSGDTDVLGVNSRGAIFQNIDTVELNFQDYTDNEGIAIFSENTVNFTYNGGIVSNNNQEDTDGLTDDPDGFHQILLRVSQDNTDVDSYDYTISNALISDSAQISTNDAMVQIETVSGAANDTRLNLSIVDNQDTTALVPGFRVNRDGNEGAAIRVDWNGAITANVERNGFELISGSDNQIGVDIIQDGTSFTNFIRFNQNTLVATGTGDDGLTGFRMDVDGPTDLQMLDNSVIDQQTGAVTPGFVFAGTNATGFDLTLRSAGNTIVFDDNYLDFNNVGGTGLLFSLINTSDVRIGDDTGTYTNFGNQIDLTDTDATFDRGIIFLTTFGTVNLSGTQDNIITTFPGVGNGTFIPFQPPGSSTGQILINGVLQP</sequence>
<feature type="chain" id="PRO_5021946439" description="Inverse autotransporter beta-domain domain-containing protein" evidence="1">
    <location>
        <begin position="38"/>
        <end position="1364"/>
    </location>
</feature>
<dbReference type="InterPro" id="IPR038177">
    <property type="entry name" value="IAT_beta_sf"/>
</dbReference>
<evidence type="ECO:0000313" key="3">
    <source>
        <dbReference type="EMBL" id="QDT53504.1"/>
    </source>
</evidence>
<dbReference type="RefSeq" id="WP_145028762.1">
    <property type="nucleotide sequence ID" value="NZ_CP036271.1"/>
</dbReference>
<organism evidence="3 4">
    <name type="scientific">Caulifigura coniformis</name>
    <dbReference type="NCBI Taxonomy" id="2527983"/>
    <lineage>
        <taxon>Bacteria</taxon>
        <taxon>Pseudomonadati</taxon>
        <taxon>Planctomycetota</taxon>
        <taxon>Planctomycetia</taxon>
        <taxon>Planctomycetales</taxon>
        <taxon>Planctomycetaceae</taxon>
        <taxon>Caulifigura</taxon>
    </lineage>
</organism>
<evidence type="ECO:0000256" key="1">
    <source>
        <dbReference type="SAM" id="SignalP"/>
    </source>
</evidence>
<dbReference type="InterPro" id="IPR024519">
    <property type="entry name" value="IAT_beta"/>
</dbReference>
<protein>
    <recommendedName>
        <fullName evidence="2">Inverse autotransporter beta-domain domain-containing protein</fullName>
    </recommendedName>
</protein>
<gene>
    <name evidence="3" type="ORF">Pan44_15260</name>
</gene>
<dbReference type="Pfam" id="PF11924">
    <property type="entry name" value="IAT_beta"/>
    <property type="match status" value="1"/>
</dbReference>
<evidence type="ECO:0000313" key="4">
    <source>
        <dbReference type="Proteomes" id="UP000315700"/>
    </source>
</evidence>
<feature type="signal peptide" evidence="1">
    <location>
        <begin position="1"/>
        <end position="37"/>
    </location>
</feature>
<dbReference type="Gene3D" id="2.40.160.160">
    <property type="entry name" value="Inverse autotransporter, beta-domain"/>
    <property type="match status" value="1"/>
</dbReference>
<name>A0A517SBM3_9PLAN</name>
<reference evidence="3 4" key="1">
    <citation type="submission" date="2019-02" db="EMBL/GenBank/DDBJ databases">
        <title>Deep-cultivation of Planctomycetes and their phenomic and genomic characterization uncovers novel biology.</title>
        <authorList>
            <person name="Wiegand S."/>
            <person name="Jogler M."/>
            <person name="Boedeker C."/>
            <person name="Pinto D."/>
            <person name="Vollmers J."/>
            <person name="Rivas-Marin E."/>
            <person name="Kohn T."/>
            <person name="Peeters S.H."/>
            <person name="Heuer A."/>
            <person name="Rast P."/>
            <person name="Oberbeckmann S."/>
            <person name="Bunk B."/>
            <person name="Jeske O."/>
            <person name="Meyerdierks A."/>
            <person name="Storesund J.E."/>
            <person name="Kallscheuer N."/>
            <person name="Luecker S."/>
            <person name="Lage O.M."/>
            <person name="Pohl T."/>
            <person name="Merkel B.J."/>
            <person name="Hornburger P."/>
            <person name="Mueller R.-W."/>
            <person name="Bruemmer F."/>
            <person name="Labrenz M."/>
            <person name="Spormann A.M."/>
            <person name="Op den Camp H."/>
            <person name="Overmann J."/>
            <person name="Amann R."/>
            <person name="Jetten M.S.M."/>
            <person name="Mascher T."/>
            <person name="Medema M.H."/>
            <person name="Devos D.P."/>
            <person name="Kaster A.-K."/>
            <person name="Ovreas L."/>
            <person name="Rohde M."/>
            <person name="Galperin M.Y."/>
            <person name="Jogler C."/>
        </authorList>
    </citation>
    <scope>NUCLEOTIDE SEQUENCE [LARGE SCALE GENOMIC DNA]</scope>
    <source>
        <strain evidence="3 4">Pan44</strain>
    </source>
</reference>
<dbReference type="KEGG" id="ccos:Pan44_15260"/>
<dbReference type="EMBL" id="CP036271">
    <property type="protein sequence ID" value="QDT53504.1"/>
    <property type="molecule type" value="Genomic_DNA"/>
</dbReference>
<dbReference type="InParanoid" id="A0A517SBM3"/>
<keyword evidence="1" id="KW-0732">Signal</keyword>
<accession>A0A517SBM3</accession>
<feature type="domain" description="Inverse autotransporter beta-domain" evidence="2">
    <location>
        <begin position="118"/>
        <end position="195"/>
    </location>
</feature>
<proteinExistence type="predicted"/>
<evidence type="ECO:0000259" key="2">
    <source>
        <dbReference type="Pfam" id="PF11924"/>
    </source>
</evidence>
<dbReference type="OrthoDB" id="245699at2"/>
<dbReference type="Proteomes" id="UP000315700">
    <property type="component" value="Chromosome"/>
</dbReference>